<evidence type="ECO:0000313" key="8">
    <source>
        <dbReference type="EMBL" id="AUG32502.1"/>
    </source>
</evidence>
<dbReference type="PANTHER" id="PTHR22926">
    <property type="entry name" value="PHOSPHO-N-ACETYLMURAMOYL-PENTAPEPTIDE-TRANSFERASE"/>
    <property type="match status" value="1"/>
</dbReference>
<feature type="transmembrane region" description="Helical" evidence="7">
    <location>
        <begin position="175"/>
        <end position="193"/>
    </location>
</feature>
<feature type="transmembrane region" description="Helical" evidence="7">
    <location>
        <begin position="330"/>
        <end position="349"/>
    </location>
</feature>
<keyword evidence="5 7" id="KW-1133">Transmembrane helix</keyword>
<dbReference type="GO" id="GO:0016780">
    <property type="term" value="F:phosphotransferase activity, for other substituted phosphate groups"/>
    <property type="evidence" value="ECO:0007669"/>
    <property type="project" value="InterPro"/>
</dbReference>
<keyword evidence="2" id="KW-1003">Cell membrane</keyword>
<feature type="transmembrane region" description="Helical" evidence="7">
    <location>
        <begin position="83"/>
        <end position="101"/>
    </location>
</feature>
<evidence type="ECO:0000256" key="7">
    <source>
        <dbReference type="SAM" id="Phobius"/>
    </source>
</evidence>
<evidence type="ECO:0000256" key="6">
    <source>
        <dbReference type="ARBA" id="ARBA00023136"/>
    </source>
</evidence>
<dbReference type="CDD" id="cd06853">
    <property type="entry name" value="GT_WecA_like"/>
    <property type="match status" value="1"/>
</dbReference>
<feature type="transmembrane region" description="Helical" evidence="7">
    <location>
        <begin position="6"/>
        <end position="26"/>
    </location>
</feature>
<dbReference type="InterPro" id="IPR000715">
    <property type="entry name" value="Glycosyl_transferase_4"/>
</dbReference>
<keyword evidence="8" id="KW-0934">Plastid</keyword>
<evidence type="ECO:0000256" key="1">
    <source>
        <dbReference type="ARBA" id="ARBA00004651"/>
    </source>
</evidence>
<proteinExistence type="predicted"/>
<dbReference type="GO" id="GO:0005886">
    <property type="term" value="C:plasma membrane"/>
    <property type="evidence" value="ECO:0007669"/>
    <property type="project" value="UniProtKB-SubCell"/>
</dbReference>
<dbReference type="GO" id="GO:0044038">
    <property type="term" value="P:cell wall macromolecule biosynthetic process"/>
    <property type="evidence" value="ECO:0007669"/>
    <property type="project" value="TreeGrafter"/>
</dbReference>
<dbReference type="Pfam" id="PF00953">
    <property type="entry name" value="Glycos_transf_4"/>
    <property type="match status" value="1"/>
</dbReference>
<keyword evidence="3 8" id="KW-0808">Transferase</keyword>
<feature type="transmembrane region" description="Helical" evidence="7">
    <location>
        <begin position="229"/>
        <end position="249"/>
    </location>
</feature>
<comment type="subcellular location">
    <subcellularLocation>
        <location evidence="1">Cell membrane</location>
        <topology evidence="1">Multi-pass membrane protein</topology>
    </subcellularLocation>
</comment>
<reference evidence="8" key="1">
    <citation type="submission" date="2017-10" db="EMBL/GenBank/DDBJ databases">
        <title>Paulinella longichromatophora chromatophore genome.</title>
        <authorList>
            <person name="Lhee D."/>
            <person name="Yoon H.S."/>
        </authorList>
    </citation>
    <scope>NUCLEOTIDE SEQUENCE</scope>
</reference>
<name>A0A2H4ZPN8_9EUKA</name>
<keyword evidence="6 7" id="KW-0472">Membrane</keyword>
<keyword evidence="4 7" id="KW-0812">Transmembrane</keyword>
<feature type="transmembrane region" description="Helical" evidence="7">
    <location>
        <begin position="52"/>
        <end position="71"/>
    </location>
</feature>
<feature type="transmembrane region" description="Helical" evidence="7">
    <location>
        <begin position="143"/>
        <end position="163"/>
    </location>
</feature>
<gene>
    <name evidence="8" type="ORF">PLO_511</name>
</gene>
<organism evidence="8">
    <name type="scientific">Paulinella longichromatophora</name>
    <dbReference type="NCBI Taxonomy" id="1708747"/>
    <lineage>
        <taxon>Eukaryota</taxon>
        <taxon>Sar</taxon>
        <taxon>Rhizaria</taxon>
        <taxon>Cercozoa</taxon>
        <taxon>Imbricatea</taxon>
        <taxon>Silicofilosea</taxon>
        <taxon>Euglyphida</taxon>
        <taxon>Paulinellidae</taxon>
        <taxon>Paulinella</taxon>
    </lineage>
</organism>
<sequence>MNSSLYFILLNFILAGIFSTALLPIIRRIGLYLNLVDLPDIRKQHHTPTVRLGGVGIVLSCLLTLLITQTLRSLYSISDGNSQTIQIILIGGLCFFCIGLADDIFSLRPLPRLIGQIIIAIVMWSCGLQLTTASVPYFDFVNYLSLFSNIVSFVFTILWLVAITNAINWFDGLDGLAVGIVGITAISLLSISFEFHQTAVGFLLSSLSGSCFGFLIHNTSPKGIFMGDGGSYFLGFILAASSLTIGHAASTPSNLFFPLIVFALPLIDMLAVIISRMRRGHSLFFPDRCHLHHRLLDVGIRSDQTVLLIHSLAQLISASILMVFNTRKYFLWLFILAFVLLISIIINKFKTDISAFQ</sequence>
<dbReference type="AlphaFoldDB" id="A0A2H4ZPN8"/>
<geneLocation type="plastid" evidence="8"/>
<protein>
    <submittedName>
        <fullName evidence="8">Glycosyl transferase, family 4</fullName>
    </submittedName>
</protein>
<evidence type="ECO:0000256" key="5">
    <source>
        <dbReference type="ARBA" id="ARBA00022989"/>
    </source>
</evidence>
<evidence type="ECO:0000256" key="2">
    <source>
        <dbReference type="ARBA" id="ARBA00022475"/>
    </source>
</evidence>
<feature type="transmembrane region" description="Helical" evidence="7">
    <location>
        <begin position="199"/>
        <end position="217"/>
    </location>
</feature>
<dbReference type="GO" id="GO:0071555">
    <property type="term" value="P:cell wall organization"/>
    <property type="evidence" value="ECO:0007669"/>
    <property type="project" value="TreeGrafter"/>
</dbReference>
<evidence type="ECO:0000256" key="3">
    <source>
        <dbReference type="ARBA" id="ARBA00022679"/>
    </source>
</evidence>
<evidence type="ECO:0000256" key="4">
    <source>
        <dbReference type="ARBA" id="ARBA00022692"/>
    </source>
</evidence>
<dbReference type="EMBL" id="MG264610">
    <property type="protein sequence ID" value="AUG32502.1"/>
    <property type="molecule type" value="Genomic_DNA"/>
</dbReference>
<accession>A0A2H4ZPN8</accession>
<dbReference type="PANTHER" id="PTHR22926:SF3">
    <property type="entry name" value="UNDECAPRENYL-PHOSPHATE ALPHA-N-ACETYLGLUCOSAMINYL 1-PHOSPHATE TRANSFERASE"/>
    <property type="match status" value="1"/>
</dbReference>
<feature type="transmembrane region" description="Helical" evidence="7">
    <location>
        <begin position="255"/>
        <end position="274"/>
    </location>
</feature>
<feature type="transmembrane region" description="Helical" evidence="7">
    <location>
        <begin position="113"/>
        <end position="131"/>
    </location>
</feature>